<dbReference type="InterPro" id="IPR003008">
    <property type="entry name" value="Tubulin_FtsZ_GTPase"/>
</dbReference>
<gene>
    <name evidence="7" type="ORF">UFOPK2731_00191</name>
    <name evidence="8" type="ORF">UFOPK3161_00414</name>
    <name evidence="6" type="ORF">UFOPK3962_00427</name>
    <name evidence="9" type="ORF">UFOPK4427_00371</name>
</gene>
<evidence type="ECO:0000313" key="7">
    <source>
        <dbReference type="EMBL" id="CAB4721906.1"/>
    </source>
</evidence>
<dbReference type="InterPro" id="IPR045061">
    <property type="entry name" value="FtsZ/CetZ"/>
</dbReference>
<dbReference type="SMART" id="SM00864">
    <property type="entry name" value="Tubulin"/>
    <property type="match status" value="1"/>
</dbReference>
<dbReference type="SMART" id="SM00865">
    <property type="entry name" value="Tubulin_C"/>
    <property type="match status" value="1"/>
</dbReference>
<dbReference type="Pfam" id="PF12327">
    <property type="entry name" value="FtsZ_C"/>
    <property type="match status" value="1"/>
</dbReference>
<dbReference type="PRINTS" id="PR00423">
    <property type="entry name" value="CELLDVISFTSZ"/>
</dbReference>
<evidence type="ECO:0000313" key="8">
    <source>
        <dbReference type="EMBL" id="CAB4818780.1"/>
    </source>
</evidence>
<reference evidence="7" key="1">
    <citation type="submission" date="2020-05" db="EMBL/GenBank/DDBJ databases">
        <authorList>
            <person name="Chiriac C."/>
            <person name="Salcher M."/>
            <person name="Ghai R."/>
            <person name="Kavagutti S V."/>
        </authorList>
    </citation>
    <scope>NUCLEOTIDE SEQUENCE</scope>
</reference>
<dbReference type="NCBIfam" id="TIGR00065">
    <property type="entry name" value="ftsZ"/>
    <property type="match status" value="1"/>
</dbReference>
<dbReference type="InterPro" id="IPR036525">
    <property type="entry name" value="Tubulin/FtsZ_GTPase_sf"/>
</dbReference>
<evidence type="ECO:0000259" key="4">
    <source>
        <dbReference type="SMART" id="SM00864"/>
    </source>
</evidence>
<proteinExistence type="inferred from homology"/>
<sequence>MASPQNYLAVIKVVGIGGGGVNAINRMIDVGLKGVEFIAINTDAQHLLMSDADVKLDIGRKTTRGLGAGMDPEKGREAALDHADDIEEILRGADMVFVTAGEGGGTGTGAAPIVAKIAKDIGALTIGVVTRPFSFEAKLRSAQADVGIEALRSEVDTLIVIPNDRLLAISDRTITLADAFKSADQVLLSGVQGITEIITQPGLINLDFADVKAVMSGAGSALMGIGSARGENRALRAAELAISSPLLEASIDGAMGVLLSISGGSDLGLFEVNEACELVQSAVHPNAKFIFGTTIDDALGDEVRITVVAAGFEGGEPRKVVTPVIDAATLGGVSNPIPSNDPISVALELDTEPTPRRRVTFEELVSEDEIDVPDFMK</sequence>
<name>A0A6J6RFT6_9ZZZZ</name>
<evidence type="ECO:0000259" key="5">
    <source>
        <dbReference type="SMART" id="SM00865"/>
    </source>
</evidence>
<dbReference type="InterPro" id="IPR020805">
    <property type="entry name" value="Cell_div_FtsZ_CS"/>
</dbReference>
<dbReference type="SUPFAM" id="SSF55307">
    <property type="entry name" value="Tubulin C-terminal domain-like"/>
    <property type="match status" value="1"/>
</dbReference>
<dbReference type="GO" id="GO:0051301">
    <property type="term" value="P:cell division"/>
    <property type="evidence" value="ECO:0007669"/>
    <property type="project" value="TreeGrafter"/>
</dbReference>
<evidence type="ECO:0000256" key="2">
    <source>
        <dbReference type="ARBA" id="ARBA00022741"/>
    </source>
</evidence>
<dbReference type="GO" id="GO:0005525">
    <property type="term" value="F:GTP binding"/>
    <property type="evidence" value="ECO:0007669"/>
    <property type="project" value="UniProtKB-KW"/>
</dbReference>
<dbReference type="Gene3D" id="3.30.1330.20">
    <property type="entry name" value="Tubulin/FtsZ, C-terminal domain"/>
    <property type="match status" value="1"/>
</dbReference>
<evidence type="ECO:0000313" key="6">
    <source>
        <dbReference type="EMBL" id="CAB4333842.1"/>
    </source>
</evidence>
<dbReference type="GO" id="GO:0032153">
    <property type="term" value="C:cell division site"/>
    <property type="evidence" value="ECO:0007669"/>
    <property type="project" value="TreeGrafter"/>
</dbReference>
<evidence type="ECO:0000313" key="9">
    <source>
        <dbReference type="EMBL" id="CAB5139036.1"/>
    </source>
</evidence>
<dbReference type="FunFam" id="3.40.50.1440:FF:000001">
    <property type="entry name" value="Cell division protein FtsZ"/>
    <property type="match status" value="1"/>
</dbReference>
<dbReference type="EMBL" id="CAEZYO010000003">
    <property type="protein sequence ID" value="CAB4721906.1"/>
    <property type="molecule type" value="Genomic_DNA"/>
</dbReference>
<keyword evidence="2" id="KW-0547">Nucleotide-binding</keyword>
<dbReference type="GO" id="GO:0003924">
    <property type="term" value="F:GTPase activity"/>
    <property type="evidence" value="ECO:0007669"/>
    <property type="project" value="InterPro"/>
</dbReference>
<dbReference type="InterPro" id="IPR037103">
    <property type="entry name" value="Tubulin/FtsZ-like_C"/>
</dbReference>
<dbReference type="GO" id="GO:0005737">
    <property type="term" value="C:cytoplasm"/>
    <property type="evidence" value="ECO:0007669"/>
    <property type="project" value="TreeGrafter"/>
</dbReference>
<dbReference type="HAMAP" id="MF_00909">
    <property type="entry name" value="FtsZ"/>
    <property type="match status" value="1"/>
</dbReference>
<dbReference type="Pfam" id="PF00091">
    <property type="entry name" value="Tubulin"/>
    <property type="match status" value="1"/>
</dbReference>
<dbReference type="PANTHER" id="PTHR30314">
    <property type="entry name" value="CELL DIVISION PROTEIN FTSZ-RELATED"/>
    <property type="match status" value="1"/>
</dbReference>
<protein>
    <submittedName>
        <fullName evidence="7">Unannotated protein</fullName>
    </submittedName>
</protein>
<dbReference type="SUPFAM" id="SSF52490">
    <property type="entry name" value="Tubulin nucleotide-binding domain-like"/>
    <property type="match status" value="1"/>
</dbReference>
<dbReference type="InterPro" id="IPR008280">
    <property type="entry name" value="Tub_FtsZ_C"/>
</dbReference>
<dbReference type="EMBL" id="CAFBRY010000006">
    <property type="protein sequence ID" value="CAB5139036.1"/>
    <property type="molecule type" value="Genomic_DNA"/>
</dbReference>
<dbReference type="PROSITE" id="PS01135">
    <property type="entry name" value="FTSZ_2"/>
    <property type="match status" value="1"/>
</dbReference>
<accession>A0A6J6RFT6</accession>
<organism evidence="7">
    <name type="scientific">freshwater metagenome</name>
    <dbReference type="NCBI Taxonomy" id="449393"/>
    <lineage>
        <taxon>unclassified sequences</taxon>
        <taxon>metagenomes</taxon>
        <taxon>ecological metagenomes</taxon>
    </lineage>
</organism>
<dbReference type="InterPro" id="IPR000158">
    <property type="entry name" value="Cell_div_FtsZ"/>
</dbReference>
<dbReference type="EMBL" id="CAESAH010000007">
    <property type="protein sequence ID" value="CAB4333842.1"/>
    <property type="molecule type" value="Genomic_DNA"/>
</dbReference>
<dbReference type="AlphaFoldDB" id="A0A6J6RFT6"/>
<feature type="domain" description="Tubulin/FtsZ 2-layer sandwich" evidence="5">
    <location>
        <begin position="204"/>
        <end position="321"/>
    </location>
</feature>
<dbReference type="EMBL" id="CAFABC010000006">
    <property type="protein sequence ID" value="CAB4818780.1"/>
    <property type="molecule type" value="Genomic_DNA"/>
</dbReference>
<comment type="similarity">
    <text evidence="1">Belongs to the FtsZ family.</text>
</comment>
<dbReference type="InterPro" id="IPR024757">
    <property type="entry name" value="FtsZ_C"/>
</dbReference>
<keyword evidence="3" id="KW-0342">GTP-binding</keyword>
<dbReference type="PANTHER" id="PTHR30314:SF3">
    <property type="entry name" value="MITOCHONDRIAL DIVISION PROTEIN FSZA"/>
    <property type="match status" value="1"/>
</dbReference>
<feature type="domain" description="Tubulin/FtsZ GTPase" evidence="4">
    <location>
        <begin position="10"/>
        <end position="202"/>
    </location>
</feature>
<dbReference type="InterPro" id="IPR018316">
    <property type="entry name" value="Tubulin/FtsZ_2-layer-sand-dom"/>
</dbReference>
<dbReference type="CDD" id="cd02201">
    <property type="entry name" value="FtsZ_type1"/>
    <property type="match status" value="1"/>
</dbReference>
<evidence type="ECO:0000256" key="1">
    <source>
        <dbReference type="ARBA" id="ARBA00009690"/>
    </source>
</evidence>
<dbReference type="Gene3D" id="3.40.50.1440">
    <property type="entry name" value="Tubulin/FtsZ, GTPase domain"/>
    <property type="match status" value="1"/>
</dbReference>
<evidence type="ECO:0000256" key="3">
    <source>
        <dbReference type="ARBA" id="ARBA00023134"/>
    </source>
</evidence>